<dbReference type="EMBL" id="JAAGNN010000024">
    <property type="protein sequence ID" value="KAF4072837.1"/>
    <property type="molecule type" value="Genomic_DNA"/>
</dbReference>
<proteinExistence type="predicted"/>
<protein>
    <submittedName>
        <fullName evidence="2">Uncharacterized protein</fullName>
    </submittedName>
</protein>
<evidence type="ECO:0000313" key="2">
    <source>
        <dbReference type="EMBL" id="KAF4072837.1"/>
    </source>
</evidence>
<reference evidence="2 3" key="1">
    <citation type="submission" date="2020-02" db="EMBL/GenBank/DDBJ databases">
        <title>A chromosome-scale genome assembly of the black bullhead catfish (Ameiurus melas).</title>
        <authorList>
            <person name="Wen M."/>
            <person name="Zham M."/>
            <person name="Cabau C."/>
            <person name="Klopp C."/>
            <person name="Donnadieu C."/>
            <person name="Roques C."/>
            <person name="Bouchez O."/>
            <person name="Lampietro C."/>
            <person name="Jouanno E."/>
            <person name="Herpin A."/>
            <person name="Louis A."/>
            <person name="Berthelot C."/>
            <person name="Parey E."/>
            <person name="Roest-Crollius H."/>
            <person name="Braasch I."/>
            <person name="Postlethwait J."/>
            <person name="Robinson-Rechavi M."/>
            <person name="Echchiki A."/>
            <person name="Begum T."/>
            <person name="Montfort J."/>
            <person name="Schartl M."/>
            <person name="Bobe J."/>
            <person name="Guiguen Y."/>
        </authorList>
    </citation>
    <scope>NUCLEOTIDE SEQUENCE [LARGE SCALE GENOMIC DNA]</scope>
    <source>
        <strain evidence="2">M_S1</strain>
        <tissue evidence="2">Blood</tissue>
    </source>
</reference>
<keyword evidence="3" id="KW-1185">Reference proteome</keyword>
<feature type="compositionally biased region" description="Polar residues" evidence="1">
    <location>
        <begin position="68"/>
        <end position="80"/>
    </location>
</feature>
<dbReference type="AlphaFoldDB" id="A0A7J5ZT54"/>
<feature type="region of interest" description="Disordered" evidence="1">
    <location>
        <begin position="38"/>
        <end position="80"/>
    </location>
</feature>
<sequence length="80" mass="9302">MIKIRPERRLKRNLCNTVAFLREYKNSAADWKRKWKRAEKPLSGHESGRRSSCNRTQLFKPHAVSRSAAMSSTREAPTES</sequence>
<accession>A0A7J5ZT54</accession>
<gene>
    <name evidence="2" type="ORF">AMELA_G00252030</name>
</gene>
<evidence type="ECO:0000313" key="3">
    <source>
        <dbReference type="Proteomes" id="UP000593565"/>
    </source>
</evidence>
<comment type="caution">
    <text evidence="2">The sequence shown here is derived from an EMBL/GenBank/DDBJ whole genome shotgun (WGS) entry which is preliminary data.</text>
</comment>
<organism evidence="2 3">
    <name type="scientific">Ameiurus melas</name>
    <name type="common">Black bullhead</name>
    <name type="synonym">Silurus melas</name>
    <dbReference type="NCBI Taxonomy" id="219545"/>
    <lineage>
        <taxon>Eukaryota</taxon>
        <taxon>Metazoa</taxon>
        <taxon>Chordata</taxon>
        <taxon>Craniata</taxon>
        <taxon>Vertebrata</taxon>
        <taxon>Euteleostomi</taxon>
        <taxon>Actinopterygii</taxon>
        <taxon>Neopterygii</taxon>
        <taxon>Teleostei</taxon>
        <taxon>Ostariophysi</taxon>
        <taxon>Siluriformes</taxon>
        <taxon>Ictaluridae</taxon>
        <taxon>Ameiurus</taxon>
    </lineage>
</organism>
<evidence type="ECO:0000256" key="1">
    <source>
        <dbReference type="SAM" id="MobiDB-lite"/>
    </source>
</evidence>
<name>A0A7J5ZT54_AMEME</name>
<feature type="compositionally biased region" description="Basic and acidic residues" evidence="1">
    <location>
        <begin position="38"/>
        <end position="49"/>
    </location>
</feature>
<dbReference type="Proteomes" id="UP000593565">
    <property type="component" value="Unassembled WGS sequence"/>
</dbReference>